<evidence type="ECO:0000259" key="4">
    <source>
        <dbReference type="Pfam" id="PF16371"/>
    </source>
</evidence>
<dbReference type="SUPFAM" id="SSF56300">
    <property type="entry name" value="Metallo-dependent phosphatases"/>
    <property type="match status" value="1"/>
</dbReference>
<evidence type="ECO:0000313" key="5">
    <source>
        <dbReference type="EMBL" id="RPE07947.1"/>
    </source>
</evidence>
<feature type="domain" description="Calcineurin-like phosphoesterase N-terminal" evidence="4">
    <location>
        <begin position="42"/>
        <end position="106"/>
    </location>
</feature>
<comment type="caution">
    <text evidence="5">The sequence shown here is derived from an EMBL/GenBank/DDBJ whole genome shotgun (WGS) entry which is preliminary data.</text>
</comment>
<dbReference type="EMBL" id="RPDH01000002">
    <property type="protein sequence ID" value="RPE07947.1"/>
    <property type="molecule type" value="Genomic_DNA"/>
</dbReference>
<dbReference type="Pfam" id="PF16371">
    <property type="entry name" value="MetallophosN"/>
    <property type="match status" value="1"/>
</dbReference>
<dbReference type="InterPro" id="IPR032285">
    <property type="entry name" value="Metallophos_N"/>
</dbReference>
<dbReference type="InterPro" id="IPR032288">
    <property type="entry name" value="Metallophos_C"/>
</dbReference>
<dbReference type="GO" id="GO:0016787">
    <property type="term" value="F:hydrolase activity"/>
    <property type="evidence" value="ECO:0007669"/>
    <property type="project" value="InterPro"/>
</dbReference>
<dbReference type="Gene3D" id="3.60.21.10">
    <property type="match status" value="1"/>
</dbReference>
<feature type="signal peptide" evidence="1">
    <location>
        <begin position="1"/>
        <end position="24"/>
    </location>
</feature>
<protein>
    <submittedName>
        <fullName evidence="5">Metallophosphoesterase</fullName>
    </submittedName>
</protein>
<evidence type="ECO:0000259" key="2">
    <source>
        <dbReference type="Pfam" id="PF00149"/>
    </source>
</evidence>
<dbReference type="InterPro" id="IPR013783">
    <property type="entry name" value="Ig-like_fold"/>
</dbReference>
<evidence type="ECO:0000259" key="3">
    <source>
        <dbReference type="Pfam" id="PF16370"/>
    </source>
</evidence>
<dbReference type="InterPro" id="IPR029052">
    <property type="entry name" value="Metallo-depent_PP-like"/>
</dbReference>
<evidence type="ECO:0000256" key="1">
    <source>
        <dbReference type="SAM" id="SignalP"/>
    </source>
</evidence>
<sequence length="528" mass="58598">MNRFRKTSSLSAALLIASMGCALAQSAVTGVVYQDANGNGKKDKKETGIAGVSVSNGVEVTVTDAQGRYQLPVGNDNMIFVIKPAGYKVPVNALNQPQHYYAHKPAGSPALKYKGVPATGNLPKSVDFPLAKYEESADFTALVFGDPQAYNLDEIGYFSKSIVSEVKGISNVAFGLSLGDLVGDDLSLHNPYIKAVNEIGLPWYNVLGNHDMNYDAVADSLSDESFEAGFGPANYAYNYGNAHFIVLDDILYPDPRDGKSYWGGFRKSQLDFVENDLKHVPKDKLIVLSFHIPLMHNNEDAFRNADRQRLFDILKDFPHTLSMSAHTHLQRQNFYGKAEGWQQEKPHHEYNAGTTSGDWYSGEIGSKGFPDGTMRDGTPRGYAFLNIRGNQYTIDYKVAGAPKDYQIKLFHPKVVNQEKPGAAGIYANFFMGDKGSKVEYRVGNGEWKKMVYVEDADPAYENELYKWDTTEELLPGRRPSNPENCTHLWRGPVPRGLAAGEHQIEVRATDMFGKTFTQIGKIRYALPK</sequence>
<dbReference type="RefSeq" id="WP_123846947.1">
    <property type="nucleotide sequence ID" value="NZ_RPDH01000002.1"/>
</dbReference>
<dbReference type="PROSITE" id="PS51257">
    <property type="entry name" value="PROKAR_LIPOPROTEIN"/>
    <property type="match status" value="1"/>
</dbReference>
<dbReference type="Pfam" id="PF16370">
    <property type="entry name" value="MetallophosC"/>
    <property type="match status" value="1"/>
</dbReference>
<dbReference type="InterPro" id="IPR051918">
    <property type="entry name" value="STPP_CPPED1"/>
</dbReference>
<dbReference type="Proteomes" id="UP000278351">
    <property type="component" value="Unassembled WGS sequence"/>
</dbReference>
<dbReference type="Gene3D" id="2.60.40.10">
    <property type="entry name" value="Immunoglobulins"/>
    <property type="match status" value="1"/>
</dbReference>
<evidence type="ECO:0000313" key="6">
    <source>
        <dbReference type="Proteomes" id="UP000278351"/>
    </source>
</evidence>
<keyword evidence="6" id="KW-1185">Reference proteome</keyword>
<feature type="chain" id="PRO_5017996514" evidence="1">
    <location>
        <begin position="25"/>
        <end position="528"/>
    </location>
</feature>
<dbReference type="InterPro" id="IPR004843">
    <property type="entry name" value="Calcineurin-like_PHP"/>
</dbReference>
<keyword evidence="1" id="KW-0732">Signal</keyword>
<feature type="domain" description="Calcineurin-like phosphoesterase C-terminal" evidence="3">
    <location>
        <begin position="349"/>
        <end position="516"/>
    </location>
</feature>
<name>A0A3N4PUW6_9BACT</name>
<dbReference type="OrthoDB" id="1776264at2"/>
<dbReference type="SUPFAM" id="SSF117074">
    <property type="entry name" value="Hypothetical protein PA1324"/>
    <property type="match status" value="1"/>
</dbReference>
<feature type="domain" description="Calcineurin-like phosphoesterase" evidence="2">
    <location>
        <begin position="142"/>
        <end position="328"/>
    </location>
</feature>
<dbReference type="Pfam" id="PF00149">
    <property type="entry name" value="Metallophos"/>
    <property type="match status" value="1"/>
</dbReference>
<reference evidence="5 6" key="1">
    <citation type="submission" date="2018-11" db="EMBL/GenBank/DDBJ databases">
        <title>Chitinophaga lutea sp.nov., isolate from arsenic contaminated soil.</title>
        <authorList>
            <person name="Zong Y."/>
        </authorList>
    </citation>
    <scope>NUCLEOTIDE SEQUENCE [LARGE SCALE GENOMIC DNA]</scope>
    <source>
        <strain evidence="5 6">ZY74</strain>
    </source>
</reference>
<accession>A0A3N4PUW6</accession>
<dbReference type="PANTHER" id="PTHR43143:SF6">
    <property type="entry name" value="BLL3016 PROTEIN"/>
    <property type="match status" value="1"/>
</dbReference>
<dbReference type="PANTHER" id="PTHR43143">
    <property type="entry name" value="METALLOPHOSPHOESTERASE, CALCINEURIN SUPERFAMILY"/>
    <property type="match status" value="1"/>
</dbReference>
<organism evidence="5 6">
    <name type="scientific">Chitinophaga lutea</name>
    <dbReference type="NCBI Taxonomy" id="2488634"/>
    <lineage>
        <taxon>Bacteria</taxon>
        <taxon>Pseudomonadati</taxon>
        <taxon>Bacteroidota</taxon>
        <taxon>Chitinophagia</taxon>
        <taxon>Chitinophagales</taxon>
        <taxon>Chitinophagaceae</taxon>
        <taxon>Chitinophaga</taxon>
    </lineage>
</organism>
<proteinExistence type="predicted"/>
<gene>
    <name evidence="5" type="ORF">EGT74_12790</name>
</gene>
<dbReference type="AlphaFoldDB" id="A0A3N4PUW6"/>